<dbReference type="RefSeq" id="XP_002669631.1">
    <property type="nucleotide sequence ID" value="XM_002669585.1"/>
</dbReference>
<accession>D2W1X8</accession>
<dbReference type="AlphaFoldDB" id="D2W1X8"/>
<evidence type="ECO:0000313" key="2">
    <source>
        <dbReference type="EMBL" id="EFC36887.1"/>
    </source>
</evidence>
<reference evidence="2 3" key="1">
    <citation type="journal article" date="2010" name="Cell">
        <title>The genome of Naegleria gruberi illuminates early eukaryotic versatility.</title>
        <authorList>
            <person name="Fritz-Laylin L.K."/>
            <person name="Prochnik S.E."/>
            <person name="Ginger M.L."/>
            <person name="Dacks J.B."/>
            <person name="Carpenter M.L."/>
            <person name="Field M.C."/>
            <person name="Kuo A."/>
            <person name="Paredez A."/>
            <person name="Chapman J."/>
            <person name="Pham J."/>
            <person name="Shu S."/>
            <person name="Neupane R."/>
            <person name="Cipriano M."/>
            <person name="Mancuso J."/>
            <person name="Tu H."/>
            <person name="Salamov A."/>
            <person name="Lindquist E."/>
            <person name="Shapiro H."/>
            <person name="Lucas S."/>
            <person name="Grigoriev I.V."/>
            <person name="Cande W.Z."/>
            <person name="Fulton C."/>
            <person name="Rokhsar D.S."/>
            <person name="Dawson S.C."/>
        </authorList>
    </citation>
    <scope>NUCLEOTIDE SEQUENCE [LARGE SCALE GENOMIC DNA]</scope>
    <source>
        <strain evidence="2 3">NEG-M</strain>
    </source>
</reference>
<keyword evidence="3" id="KW-1185">Reference proteome</keyword>
<gene>
    <name evidence="2" type="ORF">NAEGRDRAFT_75386</name>
</gene>
<feature type="region of interest" description="Disordered" evidence="1">
    <location>
        <begin position="1"/>
        <end position="59"/>
    </location>
</feature>
<dbReference type="Proteomes" id="UP000006671">
    <property type="component" value="Unassembled WGS sequence"/>
</dbReference>
<evidence type="ECO:0000256" key="1">
    <source>
        <dbReference type="SAM" id="MobiDB-lite"/>
    </source>
</evidence>
<dbReference type="VEuPathDB" id="AmoebaDB:NAEGRDRAFT_75386"/>
<proteinExistence type="predicted"/>
<evidence type="ECO:0000313" key="3">
    <source>
        <dbReference type="Proteomes" id="UP000006671"/>
    </source>
</evidence>
<name>D2W1X8_NAEGR</name>
<dbReference type="EMBL" id="GG738924">
    <property type="protein sequence ID" value="EFC36887.1"/>
    <property type="molecule type" value="Genomic_DNA"/>
</dbReference>
<feature type="compositionally biased region" description="Low complexity" evidence="1">
    <location>
        <begin position="24"/>
        <end position="49"/>
    </location>
</feature>
<dbReference type="InParanoid" id="D2W1X8"/>
<sequence length="116" mass="12760">MAPKKNTSKSTSALSHSQQLTIQAASSSSSALHHSPNNSPSHSSSNIGGSNNGGFNREPFNALAYQQQLQWNDDDVNGNFNEMLVEMGVPDSIRRKQLATKTVQEKVRYVLFGYYI</sequence>
<organism evidence="3">
    <name type="scientific">Naegleria gruberi</name>
    <name type="common">Amoeba</name>
    <dbReference type="NCBI Taxonomy" id="5762"/>
    <lineage>
        <taxon>Eukaryota</taxon>
        <taxon>Discoba</taxon>
        <taxon>Heterolobosea</taxon>
        <taxon>Tetramitia</taxon>
        <taxon>Eutetramitia</taxon>
        <taxon>Vahlkampfiidae</taxon>
        <taxon>Naegleria</taxon>
    </lineage>
</organism>
<protein>
    <submittedName>
        <fullName evidence="2">Predicted protein</fullName>
    </submittedName>
</protein>
<feature type="compositionally biased region" description="Polar residues" evidence="1">
    <location>
        <begin position="8"/>
        <end position="23"/>
    </location>
</feature>
<dbReference type="KEGG" id="ngr:NAEGRDRAFT_75386"/>
<dbReference type="GeneID" id="8856087"/>